<dbReference type="AlphaFoldDB" id="A0A7V5LT71"/>
<reference evidence="2" key="1">
    <citation type="journal article" date="2020" name="mSystems">
        <title>Genome- and Community-Level Interaction Insights into Carbon Utilization and Element Cycling Functions of Hydrothermarchaeota in Hydrothermal Sediment.</title>
        <authorList>
            <person name="Zhou Z."/>
            <person name="Liu Y."/>
            <person name="Xu W."/>
            <person name="Pan J."/>
            <person name="Luo Z.H."/>
            <person name="Li M."/>
        </authorList>
    </citation>
    <scope>NUCLEOTIDE SEQUENCE [LARGE SCALE GENOMIC DNA]</scope>
    <source>
        <strain evidence="2">HyVt-96</strain>
    </source>
</reference>
<evidence type="ECO:0000259" key="1">
    <source>
        <dbReference type="Pfam" id="PF00582"/>
    </source>
</evidence>
<evidence type="ECO:0000313" key="2">
    <source>
        <dbReference type="EMBL" id="HHF53021.1"/>
    </source>
</evidence>
<gene>
    <name evidence="2" type="ORF">ENL43_01490</name>
</gene>
<feature type="domain" description="UspA" evidence="1">
    <location>
        <begin position="1"/>
        <end position="51"/>
    </location>
</feature>
<dbReference type="InterPro" id="IPR014729">
    <property type="entry name" value="Rossmann-like_a/b/a_fold"/>
</dbReference>
<dbReference type="SUPFAM" id="SSF52402">
    <property type="entry name" value="Adenine nucleotide alpha hydrolases-like"/>
    <property type="match status" value="1"/>
</dbReference>
<dbReference type="EMBL" id="DRTX01000086">
    <property type="protein sequence ID" value="HHF53021.1"/>
    <property type="molecule type" value="Genomic_DNA"/>
</dbReference>
<dbReference type="Gene3D" id="3.40.50.620">
    <property type="entry name" value="HUPs"/>
    <property type="match status" value="1"/>
</dbReference>
<organism evidence="2">
    <name type="scientific">candidate division WOR-3 bacterium</name>
    <dbReference type="NCBI Taxonomy" id="2052148"/>
    <lineage>
        <taxon>Bacteria</taxon>
        <taxon>Bacteria division WOR-3</taxon>
    </lineage>
</organism>
<sequence length="64" mass="7582">MYKNILVPFDFSAGSFHALEYAAKFKETWNSRITLIHVFPWTLRELINFYADTLNIAELEKNLE</sequence>
<name>A0A7V5LT71_UNCW3</name>
<accession>A0A7V5LT71</accession>
<dbReference type="Proteomes" id="UP000886050">
    <property type="component" value="Unassembled WGS sequence"/>
</dbReference>
<comment type="caution">
    <text evidence="2">The sequence shown here is derived from an EMBL/GenBank/DDBJ whole genome shotgun (WGS) entry which is preliminary data.</text>
</comment>
<dbReference type="CDD" id="cd00293">
    <property type="entry name" value="USP-like"/>
    <property type="match status" value="1"/>
</dbReference>
<protein>
    <recommendedName>
        <fullName evidence="1">UspA domain-containing protein</fullName>
    </recommendedName>
</protein>
<dbReference type="InterPro" id="IPR006016">
    <property type="entry name" value="UspA"/>
</dbReference>
<dbReference type="Pfam" id="PF00582">
    <property type="entry name" value="Usp"/>
    <property type="match status" value="1"/>
</dbReference>
<proteinExistence type="predicted"/>
<feature type="non-terminal residue" evidence="2">
    <location>
        <position position="64"/>
    </location>
</feature>